<evidence type="ECO:0000313" key="2">
    <source>
        <dbReference type="Proteomes" id="UP000005526"/>
    </source>
</evidence>
<proteinExistence type="predicted"/>
<dbReference type="Proteomes" id="UP000005526">
    <property type="component" value="Unassembled WGS sequence"/>
</dbReference>
<comment type="caution">
    <text evidence="1">The sequence shown here is derived from an EMBL/GenBank/DDBJ whole genome shotgun (WGS) entry which is preliminary data.</text>
</comment>
<organism evidence="1 2">
    <name type="scientific">Neisseria meningitidis serogroup B (strain ATCC 13091 / M2091)</name>
    <dbReference type="NCBI Taxonomy" id="862513"/>
    <lineage>
        <taxon>Bacteria</taxon>
        <taxon>Pseudomonadati</taxon>
        <taxon>Pseudomonadota</taxon>
        <taxon>Betaproteobacteria</taxon>
        <taxon>Neisseriales</taxon>
        <taxon>Neisseriaceae</taxon>
        <taxon>Neisseria</taxon>
    </lineage>
</organism>
<dbReference type="AlphaFoldDB" id="E0N8F1"/>
<protein>
    <submittedName>
        <fullName evidence="1">Uncharacterized protein</fullName>
    </submittedName>
</protein>
<sequence length="51" mass="5972">MRLNVLPCVSEHNIRCGIENMTHNIRLFEPIASIRAKKAQDWANGIFRRHN</sequence>
<name>E0N8F1_NEIM3</name>
<accession>E0N8F1</accession>
<gene>
    <name evidence="1" type="ORF">HMPREF0602_0781</name>
</gene>
<evidence type="ECO:0000313" key="1">
    <source>
        <dbReference type="EMBL" id="EFM04723.1"/>
    </source>
</evidence>
<dbReference type="HOGENOM" id="CLU_3101269_0_0_4"/>
<reference evidence="1 2" key="1">
    <citation type="submission" date="2010-07" db="EMBL/GenBank/DDBJ databases">
        <authorList>
            <person name="Muzny D."/>
            <person name="Qin X."/>
            <person name="Deng J."/>
            <person name="Jiang H."/>
            <person name="Liu Y."/>
            <person name="Qu J."/>
            <person name="Song X.-Z."/>
            <person name="Zhang L."/>
            <person name="Thornton R."/>
            <person name="Coyle M."/>
            <person name="Francisco L."/>
            <person name="Jackson L."/>
            <person name="Javaid M."/>
            <person name="Korchina V."/>
            <person name="Kovar C."/>
            <person name="Mata R."/>
            <person name="Mathew T."/>
            <person name="Ngo R."/>
            <person name="Nguyen L."/>
            <person name="Nguyen N."/>
            <person name="Okwuonu G."/>
            <person name="Ongeri F."/>
            <person name="Pham C."/>
            <person name="Simmons D."/>
            <person name="Wilczek-Boney K."/>
            <person name="Hale W."/>
            <person name="Jakkamsetti A."/>
            <person name="Pham P."/>
            <person name="Ruth R."/>
            <person name="San Lucas F."/>
            <person name="Warren J."/>
            <person name="Zhang J."/>
            <person name="Zhao Z."/>
            <person name="Zhou C."/>
            <person name="Zhu D."/>
            <person name="Lee S."/>
            <person name="Bess C."/>
            <person name="Blankenburg K."/>
            <person name="Forbes L."/>
            <person name="Fu Q."/>
            <person name="Gubbala S."/>
            <person name="Hirani K."/>
            <person name="Jayaseelan J.C."/>
            <person name="Lara F."/>
            <person name="Munidasa M."/>
            <person name="Palculict T."/>
            <person name="Patil S."/>
            <person name="Pu L.-L."/>
            <person name="Saada N."/>
            <person name="Tang L."/>
            <person name="Weissenberger G."/>
            <person name="Zhu Y."/>
            <person name="Hemphill L."/>
            <person name="Shang Y."/>
            <person name="Youmans B."/>
            <person name="Ayvaz T."/>
            <person name="Ross M."/>
            <person name="Santibanez J."/>
            <person name="Aqrawi P."/>
            <person name="Gross S."/>
            <person name="Joshi V."/>
            <person name="Fowler G."/>
            <person name="Nazareth L."/>
            <person name="Reid J."/>
            <person name="Worley K."/>
            <person name="Petrosino J."/>
            <person name="Highlander S."/>
            <person name="Gibbs R."/>
        </authorList>
    </citation>
    <scope>NUCLEOTIDE SEQUENCE [LARGE SCALE GENOMIC DNA]</scope>
    <source>
        <strain evidence="1 2">ATCC 13091</strain>
    </source>
</reference>
<dbReference type="EMBL" id="AEEF01000047">
    <property type="protein sequence ID" value="EFM04723.1"/>
    <property type="molecule type" value="Genomic_DNA"/>
</dbReference>